<dbReference type="Proteomes" id="UP000799538">
    <property type="component" value="Unassembled WGS sequence"/>
</dbReference>
<evidence type="ECO:0000256" key="1">
    <source>
        <dbReference type="SAM" id="MobiDB-lite"/>
    </source>
</evidence>
<dbReference type="AlphaFoldDB" id="A0A6A6GCN2"/>
<feature type="compositionally biased region" description="Basic and acidic residues" evidence="1">
    <location>
        <begin position="88"/>
        <end position="98"/>
    </location>
</feature>
<proteinExistence type="predicted"/>
<feature type="region of interest" description="Disordered" evidence="1">
    <location>
        <begin position="1"/>
        <end position="150"/>
    </location>
</feature>
<name>A0A6A6GCN2_9PEZI</name>
<protein>
    <submittedName>
        <fullName evidence="2">Uncharacterized protein</fullName>
    </submittedName>
</protein>
<sequence length="150" mass="16296">MDMSTPPSIRISHSSRHKSPNRYPHSYSSFPQAASPMSIPNSDRAQAPPPPLPPPTNVEELGLTTEQSWPFNNNPNWQGFCMGGRSESSSDSRSRKNSGDIVLDVPEIDPARKPSSAATITSGIPRDILNLDEARTPSDEAPAGESPNYR</sequence>
<accession>A0A6A6GCN2</accession>
<feature type="compositionally biased region" description="Polar residues" evidence="1">
    <location>
        <begin position="64"/>
        <end position="77"/>
    </location>
</feature>
<dbReference type="EMBL" id="ML992506">
    <property type="protein sequence ID" value="KAF2223313.1"/>
    <property type="molecule type" value="Genomic_DNA"/>
</dbReference>
<evidence type="ECO:0000313" key="2">
    <source>
        <dbReference type="EMBL" id="KAF2223313.1"/>
    </source>
</evidence>
<evidence type="ECO:0000313" key="3">
    <source>
        <dbReference type="Proteomes" id="UP000799538"/>
    </source>
</evidence>
<reference evidence="3" key="1">
    <citation type="journal article" date="2020" name="Stud. Mycol.">
        <title>101 Dothideomycetes genomes: A test case for predicting lifestyles and emergence of pathogens.</title>
        <authorList>
            <person name="Haridas S."/>
            <person name="Albert R."/>
            <person name="Binder M."/>
            <person name="Bloem J."/>
            <person name="LaButti K."/>
            <person name="Salamov A."/>
            <person name="Andreopoulos B."/>
            <person name="Baker S."/>
            <person name="Barry K."/>
            <person name="Bills G."/>
            <person name="Bluhm B."/>
            <person name="Cannon C."/>
            <person name="Castanera R."/>
            <person name="Culley D."/>
            <person name="Daum C."/>
            <person name="Ezra D."/>
            <person name="Gonzalez J."/>
            <person name="Henrissat B."/>
            <person name="Kuo A."/>
            <person name="Liang C."/>
            <person name="Lipzen A."/>
            <person name="Lutzoni F."/>
            <person name="Magnuson J."/>
            <person name="Mondo S."/>
            <person name="Nolan M."/>
            <person name="Ohm R."/>
            <person name="Pangilinan J."/>
            <person name="Park H.-J."/>
            <person name="Ramirez L."/>
            <person name="Alfaro M."/>
            <person name="Sun H."/>
            <person name="Tritt A."/>
            <person name="Yoshinaga Y."/>
            <person name="Zwiers L.-H."/>
            <person name="Turgeon B."/>
            <person name="Goodwin S."/>
            <person name="Spatafora J."/>
            <person name="Crous P."/>
            <person name="Grigoriev I."/>
        </authorList>
    </citation>
    <scope>NUCLEOTIDE SEQUENCE [LARGE SCALE GENOMIC DNA]</scope>
    <source>
        <strain evidence="3">CECT 20119</strain>
    </source>
</reference>
<organism evidence="2 3">
    <name type="scientific">Elsinoe ampelina</name>
    <dbReference type="NCBI Taxonomy" id="302913"/>
    <lineage>
        <taxon>Eukaryota</taxon>
        <taxon>Fungi</taxon>
        <taxon>Dikarya</taxon>
        <taxon>Ascomycota</taxon>
        <taxon>Pezizomycotina</taxon>
        <taxon>Dothideomycetes</taxon>
        <taxon>Dothideomycetidae</taxon>
        <taxon>Myriangiales</taxon>
        <taxon>Elsinoaceae</taxon>
        <taxon>Elsinoe</taxon>
    </lineage>
</organism>
<keyword evidence="3" id="KW-1185">Reference proteome</keyword>
<feature type="compositionally biased region" description="Low complexity" evidence="1">
    <location>
        <begin position="1"/>
        <end position="12"/>
    </location>
</feature>
<feature type="compositionally biased region" description="Pro residues" evidence="1">
    <location>
        <begin position="47"/>
        <end position="56"/>
    </location>
</feature>
<gene>
    <name evidence="2" type="ORF">BDZ85DRAFT_107471</name>
</gene>